<keyword evidence="1" id="KW-0807">Transducer</keyword>
<reference evidence="3" key="1">
    <citation type="submission" date="2019-06" db="EMBL/GenBank/DDBJ databases">
        <authorList>
            <person name="Murdoch R.W."/>
            <person name="Fathepure B."/>
        </authorList>
    </citation>
    <scope>NUCLEOTIDE SEQUENCE</scope>
</reference>
<feature type="domain" description="Methyl-accepting transducer" evidence="2">
    <location>
        <begin position="164"/>
        <end position="334"/>
    </location>
</feature>
<dbReference type="GO" id="GO:0007165">
    <property type="term" value="P:signal transduction"/>
    <property type="evidence" value="ECO:0007669"/>
    <property type="project" value="UniProtKB-KW"/>
</dbReference>
<dbReference type="GO" id="GO:0016020">
    <property type="term" value="C:membrane"/>
    <property type="evidence" value="ECO:0007669"/>
    <property type="project" value="InterPro"/>
</dbReference>
<evidence type="ECO:0000256" key="1">
    <source>
        <dbReference type="ARBA" id="ARBA00023224"/>
    </source>
</evidence>
<dbReference type="Gene3D" id="1.10.287.950">
    <property type="entry name" value="Methyl-accepting chemotaxis protein"/>
    <property type="match status" value="1"/>
</dbReference>
<dbReference type="SMART" id="SM00283">
    <property type="entry name" value="MA"/>
    <property type="match status" value="1"/>
</dbReference>
<organism evidence="3">
    <name type="scientific">uncultured organism</name>
    <dbReference type="NCBI Taxonomy" id="155900"/>
    <lineage>
        <taxon>unclassified sequences</taxon>
        <taxon>environmental samples</taxon>
    </lineage>
</organism>
<name>A0A5B8REK8_9ZZZZ</name>
<evidence type="ECO:0000259" key="2">
    <source>
        <dbReference type="PROSITE" id="PS50111"/>
    </source>
</evidence>
<dbReference type="Pfam" id="PF00015">
    <property type="entry name" value="MCPsignal"/>
    <property type="match status" value="1"/>
</dbReference>
<dbReference type="PANTHER" id="PTHR32089:SF112">
    <property type="entry name" value="LYSOZYME-LIKE PROTEIN-RELATED"/>
    <property type="match status" value="1"/>
</dbReference>
<sequence>MSIPRSASRYVPSHSLLAATAGVALVALSGTGWGTGAVAAGLLAVALRLDRRASRALPEPPDADAPEAAADGTAALTDLLDLGTRLLPVWQRQIEAATSHAVDEVAELSGRFASVVTRIDETFGVADRVVGGDGGLDALYSDSERRLSAVLQALETAVNGKRGVVEEMRGLLAFTDELDRMAADAGAIAAQTNLLALNASIEAARAGDAGRGFAVVAEQVRRLSRHSGETGKRIGEEVGRIKHALNEAFTATEASADHDSRAVENAAERIGAVLADFEGATRRLAGSAHDLQECNRGIRDDVEAAIVALQFQDRVSQMLTHVAESVRDGAARLEGAASGSGGDRPYTGIDVSELLAALENSYAMAEEHHNHRGTPAATAAGGSVTFF</sequence>
<dbReference type="PANTHER" id="PTHR32089">
    <property type="entry name" value="METHYL-ACCEPTING CHEMOTAXIS PROTEIN MCPB"/>
    <property type="match status" value="1"/>
</dbReference>
<gene>
    <name evidence="3" type="ORF">KBTEX_01506</name>
</gene>
<dbReference type="AlphaFoldDB" id="A0A5B8REK8"/>
<dbReference type="EMBL" id="MN079096">
    <property type="protein sequence ID" value="QEA05187.1"/>
    <property type="molecule type" value="Genomic_DNA"/>
</dbReference>
<dbReference type="SUPFAM" id="SSF58104">
    <property type="entry name" value="Methyl-accepting chemotaxis protein (MCP) signaling domain"/>
    <property type="match status" value="1"/>
</dbReference>
<evidence type="ECO:0000313" key="3">
    <source>
        <dbReference type="EMBL" id="QEA05187.1"/>
    </source>
</evidence>
<accession>A0A5B8REK8</accession>
<proteinExistence type="predicted"/>
<protein>
    <recommendedName>
        <fullName evidence="2">Methyl-accepting transducer domain-containing protein</fullName>
    </recommendedName>
</protein>
<dbReference type="InterPro" id="IPR004089">
    <property type="entry name" value="MCPsignal_dom"/>
</dbReference>
<dbReference type="PROSITE" id="PS50111">
    <property type="entry name" value="CHEMOTAXIS_TRANSDUC_2"/>
    <property type="match status" value="1"/>
</dbReference>